<evidence type="ECO:0000313" key="5">
    <source>
        <dbReference type="EMBL" id="SDW73455.1"/>
    </source>
</evidence>
<dbReference type="InterPro" id="IPR049945">
    <property type="entry name" value="AAA_22"/>
</dbReference>
<dbReference type="Pfam" id="PF25873">
    <property type="entry name" value="WHD_MalT"/>
    <property type="match status" value="1"/>
</dbReference>
<dbReference type="RefSeq" id="WP_176968513.1">
    <property type="nucleotide sequence ID" value="NZ_FNON01000001.1"/>
</dbReference>
<dbReference type="PANTHER" id="PTHR44688:SF16">
    <property type="entry name" value="DNA-BINDING TRANSCRIPTIONAL ACTIVATOR DEVR_DOSR"/>
    <property type="match status" value="1"/>
</dbReference>
<dbReference type="GO" id="GO:0006355">
    <property type="term" value="P:regulation of DNA-templated transcription"/>
    <property type="evidence" value="ECO:0007669"/>
    <property type="project" value="InterPro"/>
</dbReference>
<evidence type="ECO:0000313" key="6">
    <source>
        <dbReference type="Proteomes" id="UP000199515"/>
    </source>
</evidence>
<dbReference type="GO" id="GO:0016887">
    <property type="term" value="F:ATP hydrolysis activity"/>
    <property type="evidence" value="ECO:0007669"/>
    <property type="project" value="InterPro"/>
</dbReference>
<dbReference type="InterPro" id="IPR036388">
    <property type="entry name" value="WH-like_DNA-bd_sf"/>
</dbReference>
<dbReference type="Pfam" id="PF13401">
    <property type="entry name" value="AAA_22"/>
    <property type="match status" value="1"/>
</dbReference>
<proteinExistence type="predicted"/>
<keyword evidence="6" id="KW-1185">Reference proteome</keyword>
<dbReference type="InterPro" id="IPR000792">
    <property type="entry name" value="Tscrpt_reg_LuxR_C"/>
</dbReference>
<dbReference type="AlphaFoldDB" id="A0A1H2VYM9"/>
<dbReference type="Pfam" id="PF00196">
    <property type="entry name" value="GerE"/>
    <property type="match status" value="1"/>
</dbReference>
<evidence type="ECO:0000259" key="4">
    <source>
        <dbReference type="PROSITE" id="PS50043"/>
    </source>
</evidence>
<dbReference type="SMART" id="SM00421">
    <property type="entry name" value="HTH_LUXR"/>
    <property type="match status" value="1"/>
</dbReference>
<dbReference type="CDD" id="cd06170">
    <property type="entry name" value="LuxR_C_like"/>
    <property type="match status" value="1"/>
</dbReference>
<sequence length="899" mass="97426">MYLAGTRTPAGLEQAADTAEEIGADTPVATAKVRIPVTTTVTLTRQRLEAMLDTAVAGSETGSPVTVVRAPAGAGKTMLLATWARRRAAEGDVSVAWVSLDREDNDPALLWSAILRALQVSGAVERTGPLDGLTPPRGGSYAAFLAAVIAAFERLPRPVVLVLDGVHEVGSGNAIATLNLLLRHAPATVRVVLSARFPPPLILPRLKLEGRLREIGPDDLTFTMDEAGLLYSNQGIRLSETELGLLMERTEGWAAGLRLAAMSLADSARTADFVTEFTGDDRMVADYLLDEVVTRQPEEVERFMLSTCICRTFTQELAAALSKQENAGQILDRLERGGIVVVTWSQSTRWYRYHPLLRGYLRAELGRRRLTAQNQLHRTASRWFLDNGDPLRAIAHAIAAGGDDLVTRLIAKYGLEQIHKGESSRLRRLLDTVPPHVLDRPSVALVAAATALDLGDLSAADRRLRGINNAAHPLRTQRLRALHATVRLQRARMQGDLGSALATLETTRAGRTGVVDIDLLALVNRGAAHAWTGHHRAATADLQRAHQLATVERRDAVVLQCKAQLAAAAGAEGDLVQLGERAAAALDFAEARGWAMTSRSAYIHALQGLEAYQRLEDEQALKSASLATKLLARPADPTVELFVLTVDAMTSFDTANEPHEVAATLRGHWQRMGGKTLAPALVAYAAPMQQRMALRVGEYTWAYEVMERADALLVRSAERVLLRAMLHAHKGKVGAARRLLEPALSGRTRAISAPTLIDAWLLEAYLADRSGDGNRAHEALTQALGLAAPNQALRPFRDAGQSVRAMLAEGAGRFGRLEPFVAKVLTALPVKVPDPADGLTEREQALLAELPSMRTAEEIAHSLYVSVNTVKTHLRGIYRKLGVSQRRDAITVARQRGLL</sequence>
<evidence type="ECO:0000256" key="1">
    <source>
        <dbReference type="ARBA" id="ARBA00023015"/>
    </source>
</evidence>
<feature type="domain" description="HTH luxR-type" evidence="4">
    <location>
        <begin position="832"/>
        <end position="897"/>
    </location>
</feature>
<dbReference type="Gene3D" id="1.25.40.10">
    <property type="entry name" value="Tetratricopeptide repeat domain"/>
    <property type="match status" value="1"/>
</dbReference>
<dbReference type="Gene3D" id="1.10.10.10">
    <property type="entry name" value="Winged helix-like DNA-binding domain superfamily/Winged helix DNA-binding domain"/>
    <property type="match status" value="1"/>
</dbReference>
<dbReference type="SUPFAM" id="SSF52540">
    <property type="entry name" value="P-loop containing nucleoside triphosphate hydrolases"/>
    <property type="match status" value="1"/>
</dbReference>
<accession>A0A1H2VYM9</accession>
<dbReference type="EMBL" id="FNON01000001">
    <property type="protein sequence ID" value="SDW73455.1"/>
    <property type="molecule type" value="Genomic_DNA"/>
</dbReference>
<dbReference type="Proteomes" id="UP000199515">
    <property type="component" value="Unassembled WGS sequence"/>
</dbReference>
<dbReference type="STRING" id="589385.SAMN05421504_1011369"/>
<evidence type="ECO:0000256" key="2">
    <source>
        <dbReference type="ARBA" id="ARBA00023125"/>
    </source>
</evidence>
<dbReference type="InterPro" id="IPR027417">
    <property type="entry name" value="P-loop_NTPase"/>
</dbReference>
<keyword evidence="2" id="KW-0238">DNA-binding</keyword>
<name>A0A1H2VYM9_9PSEU</name>
<protein>
    <submittedName>
        <fullName evidence="5">LuxR family transcriptional regulator, maltose regulon positive regulatory protein</fullName>
    </submittedName>
</protein>
<dbReference type="InterPro" id="IPR059106">
    <property type="entry name" value="WHD_MalT"/>
</dbReference>
<dbReference type="PROSITE" id="PS50043">
    <property type="entry name" value="HTH_LUXR_2"/>
    <property type="match status" value="1"/>
</dbReference>
<reference evidence="5 6" key="1">
    <citation type="submission" date="2016-10" db="EMBL/GenBank/DDBJ databases">
        <authorList>
            <person name="de Groot N.N."/>
        </authorList>
    </citation>
    <scope>NUCLEOTIDE SEQUENCE [LARGE SCALE GENOMIC DNA]</scope>
    <source>
        <strain evidence="5 6">CPCC 202699</strain>
    </source>
</reference>
<dbReference type="InterPro" id="IPR016032">
    <property type="entry name" value="Sig_transdc_resp-reg_C-effctor"/>
</dbReference>
<keyword evidence="1" id="KW-0805">Transcription regulation</keyword>
<dbReference type="Gene3D" id="3.40.50.300">
    <property type="entry name" value="P-loop containing nucleotide triphosphate hydrolases"/>
    <property type="match status" value="1"/>
</dbReference>
<keyword evidence="3" id="KW-0804">Transcription</keyword>
<dbReference type="GO" id="GO:0003677">
    <property type="term" value="F:DNA binding"/>
    <property type="evidence" value="ECO:0007669"/>
    <property type="project" value="UniProtKB-KW"/>
</dbReference>
<gene>
    <name evidence="5" type="ORF">SAMN05421504_1011369</name>
</gene>
<evidence type="ECO:0000256" key="3">
    <source>
        <dbReference type="ARBA" id="ARBA00023163"/>
    </source>
</evidence>
<dbReference type="PANTHER" id="PTHR44688">
    <property type="entry name" value="DNA-BINDING TRANSCRIPTIONAL ACTIVATOR DEVR_DOSR"/>
    <property type="match status" value="1"/>
</dbReference>
<organism evidence="5 6">
    <name type="scientific">Amycolatopsis xylanica</name>
    <dbReference type="NCBI Taxonomy" id="589385"/>
    <lineage>
        <taxon>Bacteria</taxon>
        <taxon>Bacillati</taxon>
        <taxon>Actinomycetota</taxon>
        <taxon>Actinomycetes</taxon>
        <taxon>Pseudonocardiales</taxon>
        <taxon>Pseudonocardiaceae</taxon>
        <taxon>Amycolatopsis</taxon>
    </lineage>
</organism>
<dbReference type="SUPFAM" id="SSF46894">
    <property type="entry name" value="C-terminal effector domain of the bipartite response regulators"/>
    <property type="match status" value="1"/>
</dbReference>
<dbReference type="InterPro" id="IPR011990">
    <property type="entry name" value="TPR-like_helical_dom_sf"/>
</dbReference>